<keyword evidence="2" id="KW-1185">Reference proteome</keyword>
<dbReference type="Proteomes" id="UP000499080">
    <property type="component" value="Unassembled WGS sequence"/>
</dbReference>
<accession>A0A4Y2BFM4</accession>
<gene>
    <name evidence="1" type="ORF">AVEN_130310_1</name>
</gene>
<protein>
    <submittedName>
        <fullName evidence="1">Uncharacterized protein</fullName>
    </submittedName>
</protein>
<dbReference type="AlphaFoldDB" id="A0A4Y2BFM4"/>
<dbReference type="OrthoDB" id="5410741at2759"/>
<organism evidence="1 2">
    <name type="scientific">Araneus ventricosus</name>
    <name type="common">Orbweaver spider</name>
    <name type="synonym">Epeira ventricosa</name>
    <dbReference type="NCBI Taxonomy" id="182803"/>
    <lineage>
        <taxon>Eukaryota</taxon>
        <taxon>Metazoa</taxon>
        <taxon>Ecdysozoa</taxon>
        <taxon>Arthropoda</taxon>
        <taxon>Chelicerata</taxon>
        <taxon>Arachnida</taxon>
        <taxon>Araneae</taxon>
        <taxon>Araneomorphae</taxon>
        <taxon>Entelegynae</taxon>
        <taxon>Araneoidea</taxon>
        <taxon>Araneidae</taxon>
        <taxon>Araneus</taxon>
    </lineage>
</organism>
<comment type="caution">
    <text evidence="1">The sequence shown here is derived from an EMBL/GenBank/DDBJ whole genome shotgun (WGS) entry which is preliminary data.</text>
</comment>
<dbReference type="Gene3D" id="3.30.420.10">
    <property type="entry name" value="Ribonuclease H-like superfamily/Ribonuclease H"/>
    <property type="match status" value="1"/>
</dbReference>
<evidence type="ECO:0000313" key="2">
    <source>
        <dbReference type="Proteomes" id="UP000499080"/>
    </source>
</evidence>
<dbReference type="GO" id="GO:0003676">
    <property type="term" value="F:nucleic acid binding"/>
    <property type="evidence" value="ECO:0007669"/>
    <property type="project" value="InterPro"/>
</dbReference>
<proteinExistence type="predicted"/>
<reference evidence="1 2" key="1">
    <citation type="journal article" date="2019" name="Sci. Rep.">
        <title>Orb-weaving spider Araneus ventricosus genome elucidates the spidroin gene catalogue.</title>
        <authorList>
            <person name="Kono N."/>
            <person name="Nakamura H."/>
            <person name="Ohtoshi R."/>
            <person name="Moran D.A.P."/>
            <person name="Shinohara A."/>
            <person name="Yoshida Y."/>
            <person name="Fujiwara M."/>
            <person name="Mori M."/>
            <person name="Tomita M."/>
            <person name="Arakawa K."/>
        </authorList>
    </citation>
    <scope>NUCLEOTIDE SEQUENCE [LARGE SCALE GENOMIC DNA]</scope>
</reference>
<name>A0A4Y2BFM4_ARAVE</name>
<evidence type="ECO:0000313" key="1">
    <source>
        <dbReference type="EMBL" id="GBL90185.1"/>
    </source>
</evidence>
<dbReference type="EMBL" id="BGPR01000070">
    <property type="protein sequence ID" value="GBL90185.1"/>
    <property type="molecule type" value="Genomic_DNA"/>
</dbReference>
<sequence>MDPQPRNLAQLATALESAWLNIPVNTFRNLIDSLPARLAAVRSAKGADQVSNRESSFTETVRISRIIFSNEKDWKRNTTKINRMKEKGIMVFRKADSKTTSQIRHDAPRKERKMDPACNCRKCQESRKRGDTTIPGQERQSLFDKFWLTLSWDLKNKLI</sequence>
<dbReference type="InterPro" id="IPR036397">
    <property type="entry name" value="RNaseH_sf"/>
</dbReference>